<evidence type="ECO:0000313" key="4">
    <source>
        <dbReference type="Proteomes" id="UP000000466"/>
    </source>
</evidence>
<dbReference type="InterPro" id="IPR001126">
    <property type="entry name" value="UmuC"/>
</dbReference>
<dbReference type="EMBL" id="CP003746">
    <property type="protein sequence ID" value="AFU97582.1"/>
    <property type="molecule type" value="Genomic_DNA"/>
</dbReference>
<dbReference type="eggNOG" id="COG0389">
    <property type="taxonomic scope" value="Bacteria"/>
</dbReference>
<dbReference type="Proteomes" id="UP000000466">
    <property type="component" value="Chromosome"/>
</dbReference>
<organism evidence="3 4">
    <name type="scientific">Simiduia agarivorans (strain DSM 21679 / JCM 13881 / BCRC 17597 / SA1)</name>
    <dbReference type="NCBI Taxonomy" id="1117647"/>
    <lineage>
        <taxon>Bacteria</taxon>
        <taxon>Pseudomonadati</taxon>
        <taxon>Pseudomonadota</taxon>
        <taxon>Gammaproteobacteria</taxon>
        <taxon>Cellvibrionales</taxon>
        <taxon>Cellvibrionaceae</taxon>
        <taxon>Simiduia</taxon>
    </lineage>
</organism>
<keyword evidence="4" id="KW-1185">Reference proteome</keyword>
<feature type="domain" description="UmuC" evidence="2">
    <location>
        <begin position="25"/>
        <end position="151"/>
    </location>
</feature>
<dbReference type="KEGG" id="saga:M5M_01795"/>
<gene>
    <name evidence="3" type="ordered locus">M5M_01795</name>
</gene>
<dbReference type="InterPro" id="IPR043502">
    <property type="entry name" value="DNA/RNA_pol_sf"/>
</dbReference>
<dbReference type="OrthoDB" id="5298951at2"/>
<evidence type="ECO:0000259" key="2">
    <source>
        <dbReference type="Pfam" id="PF00817"/>
    </source>
</evidence>
<protein>
    <submittedName>
        <fullName evidence="3">Nucleotidyltransferase/DNA polymerase involved in DNA repair</fullName>
    </submittedName>
</protein>
<sequence>MTRWQSTGQCWLCLRFPALVLDYWLSGSPDACLALHHQDQLVSVSPAAETVGVQVGMGFTSALALCPDLQLRSYEPALQSQLHTQLAHWAYSFTPHIHTEPELLLLELSASLRLFHGLDQLMAQITAALDARNLRWRAGLAPTAAAARLLAQTDLPLMQQLARWQQPGELIEPLPLALLDSPERCRQRLARAGFQRIAQVLDQPRAALGKRFGEGLVLALNQLTGAQPMPVPTLPMPQAFEASRVFMYGLSDVAHLQPVMQQLLDEFRQYLLRHQQVCQQLCWRFVAEDKSVQTLSVAVQQAHADTGEFAGLSQLRMEQLTLTAAVEIVSLQAPLLQAAHNRTGSLFRELQDNNEDLARLADRLYQRFDEHQLYCLGRLAEPVPEYSQQHQRVQALTQARVARLRPTPAQGPLDPLHCPWLFPAPEPVALRGDALYWRGQPLEPVTEHRRIDSRWWTRERVRRDYCIARQASRFYQCFFCHRQQRWFVSGCYVC</sequence>
<dbReference type="PANTHER" id="PTHR35369">
    <property type="entry name" value="BLR3025 PROTEIN-RELATED"/>
    <property type="match status" value="1"/>
</dbReference>
<accession>K4KUE1</accession>
<evidence type="ECO:0000256" key="1">
    <source>
        <dbReference type="ARBA" id="ARBA00022763"/>
    </source>
</evidence>
<keyword evidence="1" id="KW-0227">DNA damage</keyword>
<proteinExistence type="predicted"/>
<dbReference type="HOGENOM" id="CLU_028184_1_1_6"/>
<dbReference type="STRING" id="1117647.M5M_01795"/>
<dbReference type="PANTHER" id="PTHR35369:SF2">
    <property type="entry name" value="BLR3025 PROTEIN"/>
    <property type="match status" value="1"/>
</dbReference>
<dbReference type="GO" id="GO:0016740">
    <property type="term" value="F:transferase activity"/>
    <property type="evidence" value="ECO:0007669"/>
    <property type="project" value="UniProtKB-KW"/>
</dbReference>
<dbReference type="Pfam" id="PF00817">
    <property type="entry name" value="IMS"/>
    <property type="match status" value="1"/>
</dbReference>
<evidence type="ECO:0000313" key="3">
    <source>
        <dbReference type="EMBL" id="AFU97582.1"/>
    </source>
</evidence>
<dbReference type="GO" id="GO:0006281">
    <property type="term" value="P:DNA repair"/>
    <property type="evidence" value="ECO:0007669"/>
    <property type="project" value="InterPro"/>
</dbReference>
<dbReference type="SUPFAM" id="SSF56672">
    <property type="entry name" value="DNA/RNA polymerases"/>
    <property type="match status" value="1"/>
</dbReference>
<dbReference type="RefSeq" id="WP_015045755.1">
    <property type="nucleotide sequence ID" value="NC_018868.3"/>
</dbReference>
<dbReference type="AlphaFoldDB" id="K4KUE1"/>
<dbReference type="CDD" id="cd03468">
    <property type="entry name" value="PolY_like"/>
    <property type="match status" value="1"/>
</dbReference>
<reference evidence="3 4" key="1">
    <citation type="journal article" date="2013" name="Genome Announc.">
        <title>Complete genome sequence of Simiduia agarivorans SA1(T), a marine bacterium able to degrade a variety of polysaccharides.</title>
        <authorList>
            <person name="Lin S.Y."/>
            <person name="Shieh W.Y."/>
            <person name="Chen J.S."/>
            <person name="Tang S.L."/>
        </authorList>
    </citation>
    <scope>NUCLEOTIDE SEQUENCE [LARGE SCALE GENOMIC DNA]</scope>
    <source>
        <strain evidence="4">DSM 21679 / JCM 13881 / BCRC 17597 / SA1</strain>
    </source>
</reference>
<name>K4KUE1_SIMAS</name>
<dbReference type="InterPro" id="IPR050356">
    <property type="entry name" value="SulA_CellDiv_inhibitor"/>
</dbReference>